<dbReference type="AlphaFoldDB" id="V9VYH2"/>
<dbReference type="KEGG" id="lmd:METH_08530"/>
<dbReference type="EMBL" id="CP006773">
    <property type="protein sequence ID" value="AHD03003.1"/>
    <property type="molecule type" value="Genomic_DNA"/>
</dbReference>
<protein>
    <submittedName>
        <fullName evidence="1">Uncharacterized protein</fullName>
    </submittedName>
</protein>
<dbReference type="PATRIC" id="fig|999552.6.peg.1714"/>
<dbReference type="Proteomes" id="UP000018780">
    <property type="component" value="Chromosome"/>
</dbReference>
<name>V9VYH2_9RHOB</name>
<proteinExistence type="predicted"/>
<keyword evidence="2" id="KW-1185">Reference proteome</keyword>
<evidence type="ECO:0000313" key="1">
    <source>
        <dbReference type="EMBL" id="AHD03003.1"/>
    </source>
</evidence>
<gene>
    <name evidence="1" type="ORF">METH_08530</name>
</gene>
<sequence>MTTHFLANYAAINIKDALARVDGLGKTRFPTNFEYAMQV</sequence>
<dbReference type="STRING" id="999552.METH_08530"/>
<reference evidence="1 2" key="1">
    <citation type="submission" date="2013-09" db="EMBL/GenBank/DDBJ databases">
        <authorList>
            <consortium name="DOE Joint Genome Institute"/>
            <person name="Klenk H.-P."/>
            <person name="Huntemann M."/>
            <person name="Han J."/>
            <person name="Chen A."/>
            <person name="Kyrpides N."/>
            <person name="Mavromatis K."/>
            <person name="Markowitz V."/>
            <person name="Palaniappan K."/>
            <person name="Ivanova N."/>
            <person name="Schaumberg A."/>
            <person name="Pati A."/>
            <person name="Liolios K."/>
            <person name="Nordberg H.P."/>
            <person name="Cantor M.N."/>
            <person name="Hua S.X."/>
            <person name="Woyke T."/>
        </authorList>
    </citation>
    <scope>NUCLEOTIDE SEQUENCE [LARGE SCALE GENOMIC DNA]</scope>
    <source>
        <strain evidence="1 2">DSM 14336</strain>
    </source>
</reference>
<evidence type="ECO:0000313" key="2">
    <source>
        <dbReference type="Proteomes" id="UP000018780"/>
    </source>
</evidence>
<dbReference type="HOGENOM" id="CLU_3312099_0_0_5"/>
<accession>V9VYH2</accession>
<organism evidence="1 2">
    <name type="scientific">Leisingera methylohalidivorans DSM 14336</name>
    <dbReference type="NCBI Taxonomy" id="999552"/>
    <lineage>
        <taxon>Bacteria</taxon>
        <taxon>Pseudomonadati</taxon>
        <taxon>Pseudomonadota</taxon>
        <taxon>Alphaproteobacteria</taxon>
        <taxon>Rhodobacterales</taxon>
        <taxon>Roseobacteraceae</taxon>
        <taxon>Leisingera</taxon>
    </lineage>
</organism>